<protein>
    <submittedName>
        <fullName evidence="2">Lipoate--protein ligase family protein</fullName>
    </submittedName>
</protein>
<dbReference type="KEGG" id="haq:DU484_04185"/>
<organism evidence="2 3">
    <name type="scientific">Haloplanus rubicundus</name>
    <dbReference type="NCBI Taxonomy" id="1547898"/>
    <lineage>
        <taxon>Archaea</taxon>
        <taxon>Methanobacteriati</taxon>
        <taxon>Methanobacteriota</taxon>
        <taxon>Stenosarchaea group</taxon>
        <taxon>Halobacteria</taxon>
        <taxon>Halobacteriales</taxon>
        <taxon>Haloferacaceae</taxon>
        <taxon>Haloplanus</taxon>
    </lineage>
</organism>
<dbReference type="Gene3D" id="3.30.930.10">
    <property type="entry name" value="Bira Bifunctional Protein, Domain 2"/>
    <property type="match status" value="1"/>
</dbReference>
<accession>A0A345EA99</accession>
<dbReference type="GO" id="GO:0016874">
    <property type="term" value="F:ligase activity"/>
    <property type="evidence" value="ECO:0007669"/>
    <property type="project" value="UniProtKB-KW"/>
</dbReference>
<evidence type="ECO:0000259" key="1">
    <source>
        <dbReference type="PROSITE" id="PS51733"/>
    </source>
</evidence>
<gene>
    <name evidence="2" type="ORF">DU484_04185</name>
</gene>
<dbReference type="InterPro" id="IPR004143">
    <property type="entry name" value="BPL_LPL_catalytic"/>
</dbReference>
<dbReference type="SUPFAM" id="SSF55681">
    <property type="entry name" value="Class II aaRS and biotin synthetases"/>
    <property type="match status" value="1"/>
</dbReference>
<dbReference type="Pfam" id="PF21948">
    <property type="entry name" value="LplA-B_cat"/>
    <property type="match status" value="1"/>
</dbReference>
<reference evidence="2 3" key="1">
    <citation type="submission" date="2018-07" db="EMBL/GenBank/DDBJ databases">
        <title>Genome sequences of Haloplanus sp. CBA1112.</title>
        <authorList>
            <person name="Kim Y.B."/>
            <person name="Roh S.W."/>
        </authorList>
    </citation>
    <scope>NUCLEOTIDE SEQUENCE [LARGE SCALE GENOMIC DNA]</scope>
    <source>
        <strain evidence="2 3">CBA1112</strain>
    </source>
</reference>
<dbReference type="InterPro" id="IPR045864">
    <property type="entry name" value="aa-tRNA-synth_II/BPL/LPL"/>
</dbReference>
<dbReference type="EMBL" id="CP031148">
    <property type="protein sequence ID" value="AXG09121.1"/>
    <property type="molecule type" value="Genomic_DNA"/>
</dbReference>
<name>A0A345EA99_9EURY</name>
<dbReference type="Proteomes" id="UP000252985">
    <property type="component" value="Chromosome"/>
</dbReference>
<evidence type="ECO:0000313" key="3">
    <source>
        <dbReference type="Proteomes" id="UP000252985"/>
    </source>
</evidence>
<sequence length="229" mass="23679">MRVLRGRAATIAADRERTRTMLARTGETGEPAVRVWAPHRQVAFGRREAAEPGYDRAVAAARERGFDPVERSVGGRAVAYTGSTVAFAHAVPVADPRVGLDDRYDAAVGSLRRALASLGVDAVPGEPPDAFCPGSHSLQCEGKVVGIAQRVRTDATLVAGCVVVADRGAFADVVDAVYGALEQPFDPASVGSVAAAGGPSDPDPVIDAVERQLVGDAATTVSRIGNGHT</sequence>
<dbReference type="RefSeq" id="WP_114605181.1">
    <property type="nucleotide sequence ID" value="NZ_CP031148.1"/>
</dbReference>
<dbReference type="PROSITE" id="PS51733">
    <property type="entry name" value="BPL_LPL_CATALYTIC"/>
    <property type="match status" value="1"/>
</dbReference>
<dbReference type="AlphaFoldDB" id="A0A345EA99"/>
<keyword evidence="2" id="KW-0436">Ligase</keyword>
<feature type="domain" description="BPL/LPL catalytic" evidence="1">
    <location>
        <begin position="27"/>
        <end position="221"/>
    </location>
</feature>
<evidence type="ECO:0000313" key="2">
    <source>
        <dbReference type="EMBL" id="AXG09121.1"/>
    </source>
</evidence>
<proteinExistence type="predicted"/>
<dbReference type="GeneID" id="37286149"/>